<name>A0ABN6WYR8_9BACT</name>
<evidence type="ECO:0000313" key="1">
    <source>
        <dbReference type="EMBL" id="BDY13943.1"/>
    </source>
</evidence>
<accession>A0ABN6WYR8</accession>
<dbReference type="RefSeq" id="WP_286336881.1">
    <property type="nucleotide sequence ID" value="NZ_AP027370.1"/>
</dbReference>
<proteinExistence type="predicted"/>
<dbReference type="InterPro" id="IPR012347">
    <property type="entry name" value="Ferritin-like"/>
</dbReference>
<sequence length="273" mass="32275">MQKRLFTTVHEGWLKLLFSSFAVNDRAWGEKLYDYSEIIYRHLRFIENLYVQKKIEYSYERPAIQLSFTTEGEAAMFCDEVLERIELQLSDNGDPLAKRMLSDLRYIRATLQRKFMRSEKVTAFDKSLTLNGIELEKGSLDALVLFLFEESYKEYELIVIYSYAQTVVEDKRLGEIFQILIDESKFHLKSFARMMAEMGILAVPRMVTQEIYKFDSLKKFLEDGIEEEKGAKEQCRALAEAVDNEVLQQFFDFINFQEDYHITLMQEALERIK</sequence>
<dbReference type="SUPFAM" id="SSF47240">
    <property type="entry name" value="Ferritin-like"/>
    <property type="match status" value="1"/>
</dbReference>
<keyword evidence="2" id="KW-1185">Reference proteome</keyword>
<evidence type="ECO:0000313" key="2">
    <source>
        <dbReference type="Proteomes" id="UP001321445"/>
    </source>
</evidence>
<organism evidence="1 2">
    <name type="scientific">Hydrogenimonas cancrithermarum</name>
    <dbReference type="NCBI Taxonomy" id="2993563"/>
    <lineage>
        <taxon>Bacteria</taxon>
        <taxon>Pseudomonadati</taxon>
        <taxon>Campylobacterota</taxon>
        <taxon>Epsilonproteobacteria</taxon>
        <taxon>Campylobacterales</taxon>
        <taxon>Hydrogenimonadaceae</taxon>
        <taxon>Hydrogenimonas</taxon>
    </lineage>
</organism>
<reference evidence="1 2" key="1">
    <citation type="submission" date="2023-03" db="EMBL/GenBank/DDBJ databases">
        <title>Description of Hydrogenimonas sp. ISO32.</title>
        <authorList>
            <person name="Mino S."/>
            <person name="Fukazawa S."/>
            <person name="Sawabe T."/>
        </authorList>
    </citation>
    <scope>NUCLEOTIDE SEQUENCE [LARGE SCALE GENOMIC DNA]</scope>
    <source>
        <strain evidence="1 2">ISO32</strain>
    </source>
</reference>
<dbReference type="Proteomes" id="UP001321445">
    <property type="component" value="Chromosome"/>
</dbReference>
<gene>
    <name evidence="1" type="ORF">HCR_22550</name>
</gene>
<dbReference type="EMBL" id="AP027370">
    <property type="protein sequence ID" value="BDY13943.1"/>
    <property type="molecule type" value="Genomic_DNA"/>
</dbReference>
<protein>
    <submittedName>
        <fullName evidence="1">Uncharacterized protein</fullName>
    </submittedName>
</protein>
<dbReference type="InterPro" id="IPR009078">
    <property type="entry name" value="Ferritin-like_SF"/>
</dbReference>
<dbReference type="Gene3D" id="1.20.1260.10">
    <property type="match status" value="1"/>
</dbReference>